<dbReference type="PANTHER" id="PTHR12756">
    <property type="entry name" value="CYTOSOLIC CARBOXYPEPTIDASE"/>
    <property type="match status" value="1"/>
</dbReference>
<feature type="compositionally biased region" description="Basic and acidic residues" evidence="4">
    <location>
        <begin position="600"/>
        <end position="611"/>
    </location>
</feature>
<evidence type="ECO:0000259" key="5">
    <source>
        <dbReference type="PROSITE" id="PS52035"/>
    </source>
</evidence>
<dbReference type="SMART" id="SM00631">
    <property type="entry name" value="Zn_pept"/>
    <property type="match status" value="1"/>
</dbReference>
<name>A0AAD8DWS4_MYTSE</name>
<feature type="region of interest" description="Disordered" evidence="4">
    <location>
        <begin position="470"/>
        <end position="502"/>
    </location>
</feature>
<feature type="region of interest" description="Disordered" evidence="4">
    <location>
        <begin position="580"/>
        <end position="611"/>
    </location>
</feature>
<feature type="compositionally biased region" description="Basic residues" evidence="4">
    <location>
        <begin position="471"/>
        <end position="486"/>
    </location>
</feature>
<comment type="caution">
    <text evidence="3">Lacks conserved residue(s) required for the propagation of feature annotation.</text>
</comment>
<dbReference type="Pfam" id="PF18027">
    <property type="entry name" value="Pepdidase_M14_N"/>
    <property type="match status" value="1"/>
</dbReference>
<dbReference type="GO" id="GO:0008270">
    <property type="term" value="F:zinc ion binding"/>
    <property type="evidence" value="ECO:0007669"/>
    <property type="project" value="InterPro"/>
</dbReference>
<dbReference type="Gene3D" id="3.40.630.10">
    <property type="entry name" value="Zn peptidases"/>
    <property type="match status" value="1"/>
</dbReference>
<dbReference type="Pfam" id="PF00246">
    <property type="entry name" value="Peptidase_M14"/>
    <property type="match status" value="1"/>
</dbReference>
<comment type="caution">
    <text evidence="6">The sequence shown here is derived from an EMBL/GenBank/DDBJ whole genome shotgun (WGS) entry which is preliminary data.</text>
</comment>
<feature type="compositionally biased region" description="Basic and acidic residues" evidence="4">
    <location>
        <begin position="487"/>
        <end position="502"/>
    </location>
</feature>
<dbReference type="GO" id="GO:0006508">
    <property type="term" value="P:proteolysis"/>
    <property type="evidence" value="ECO:0007669"/>
    <property type="project" value="InterPro"/>
</dbReference>
<dbReference type="EMBL" id="JARGEI010000009">
    <property type="protein sequence ID" value="KAJ8726565.1"/>
    <property type="molecule type" value="Genomic_DNA"/>
</dbReference>
<evidence type="ECO:0000256" key="2">
    <source>
        <dbReference type="ARBA" id="ARBA00005988"/>
    </source>
</evidence>
<dbReference type="Proteomes" id="UP001231518">
    <property type="component" value="Chromosome 10"/>
</dbReference>
<protein>
    <recommendedName>
        <fullName evidence="5">Peptidase M14 domain-containing protein</fullName>
    </recommendedName>
</protein>
<accession>A0AAD8DWS4</accession>
<keyword evidence="7" id="KW-1185">Reference proteome</keyword>
<dbReference type="SUPFAM" id="SSF53187">
    <property type="entry name" value="Zn-dependent exopeptidases"/>
    <property type="match status" value="1"/>
</dbReference>
<evidence type="ECO:0000256" key="3">
    <source>
        <dbReference type="PROSITE-ProRule" id="PRU01379"/>
    </source>
</evidence>
<dbReference type="PANTHER" id="PTHR12756:SF9">
    <property type="entry name" value="CYTOSOLIC CARBOXYPEPTIDASE 6"/>
    <property type="match status" value="1"/>
</dbReference>
<feature type="domain" description="Peptidase M14" evidence="5">
    <location>
        <begin position="175"/>
        <end position="455"/>
    </location>
</feature>
<reference evidence="6" key="1">
    <citation type="submission" date="2023-03" db="EMBL/GenBank/DDBJ databases">
        <title>Chromosome-level genomes of two armyworms, Mythimna separata and Mythimna loreyi, provide insights into the biosynthesis and reception of sex pheromones.</title>
        <authorList>
            <person name="Zhao H."/>
        </authorList>
    </citation>
    <scope>NUCLEOTIDE SEQUENCE</scope>
    <source>
        <strain evidence="6">BeijingLab</strain>
        <tissue evidence="6">Pupa</tissue>
    </source>
</reference>
<evidence type="ECO:0000313" key="6">
    <source>
        <dbReference type="EMBL" id="KAJ8726565.1"/>
    </source>
</evidence>
<dbReference type="GO" id="GO:0004181">
    <property type="term" value="F:metallocarboxypeptidase activity"/>
    <property type="evidence" value="ECO:0007669"/>
    <property type="project" value="InterPro"/>
</dbReference>
<organism evidence="6 7">
    <name type="scientific">Mythimna separata</name>
    <name type="common">Oriental armyworm</name>
    <name type="synonym">Pseudaletia separata</name>
    <dbReference type="NCBI Taxonomy" id="271217"/>
    <lineage>
        <taxon>Eukaryota</taxon>
        <taxon>Metazoa</taxon>
        <taxon>Ecdysozoa</taxon>
        <taxon>Arthropoda</taxon>
        <taxon>Hexapoda</taxon>
        <taxon>Insecta</taxon>
        <taxon>Pterygota</taxon>
        <taxon>Neoptera</taxon>
        <taxon>Endopterygota</taxon>
        <taxon>Lepidoptera</taxon>
        <taxon>Glossata</taxon>
        <taxon>Ditrysia</taxon>
        <taxon>Noctuoidea</taxon>
        <taxon>Noctuidae</taxon>
        <taxon>Noctuinae</taxon>
        <taxon>Hadenini</taxon>
        <taxon>Mythimna</taxon>
    </lineage>
</organism>
<comment type="cofactor">
    <cofactor evidence="1">
        <name>Zn(2+)</name>
        <dbReference type="ChEBI" id="CHEBI:29105"/>
    </cofactor>
</comment>
<dbReference type="InterPro" id="IPR040626">
    <property type="entry name" value="Pepdidase_M14_N"/>
</dbReference>
<sequence length="611" mass="69254">MAAYTDALDHTSIYRRPACDSEESDGEGGLGNLSRLIVRPPGQSGKAKRGQLCFDAAFECGNLGRADHITDLEYDLYVRPDTCRPRARFWFNFTIENVKQDQRVILNIVNLAKETTLFDGDMTPLVRSTSRPKWQRIPRRLIFYHRSLVHKGRKILSIAFAFDKEEDVYQFSAGASYSYSRLQKHLATWEKRAQAFATRQSIAQTTQKRRIDLVTIGDYNFKEKMEEVKEEPVVITKIKQPDPKKRVVLIIARTHGGEPPSSFVCQGFLDYLLGSSEKAVALRNNIVLEVIPMLNPDGVFLGNQRSDLLGGDLNRSWNRATSYAHPALVAVNDLLKKLASEKTVQLDFIIDIHADISHEGVFVRGNSYDDVYRFERQAVLPKFLGARIEAWRPEACFFNADSLLAGTARRALPTGSIDAYTLLVSLGGRRLSPRGPYIHYTEDAYIKIGKSLAKSLCDYYRHIGVIPPRVGRSKKKDQRGRRRRRRPVIERDRSPSSSPERRVLAGRVLSPSLPKVSEPPLQALPARLSRRPILKSRPRTVPDMDHILPIITGTAVKTPRLAVVDMSAYIRTPIGNKNQRIDKTQLRLSRPPRPVQPRFTSDEYDTHESDS</sequence>
<comment type="similarity">
    <text evidence="2 3">Belongs to the peptidase M14 family.</text>
</comment>
<dbReference type="InterPro" id="IPR050821">
    <property type="entry name" value="Cytosolic_carboxypeptidase"/>
</dbReference>
<dbReference type="InterPro" id="IPR000834">
    <property type="entry name" value="Peptidase_M14"/>
</dbReference>
<dbReference type="PROSITE" id="PS52035">
    <property type="entry name" value="PEPTIDASE_M14"/>
    <property type="match status" value="1"/>
</dbReference>
<dbReference type="AlphaFoldDB" id="A0AAD8DWS4"/>
<evidence type="ECO:0000256" key="4">
    <source>
        <dbReference type="SAM" id="MobiDB-lite"/>
    </source>
</evidence>
<evidence type="ECO:0000256" key="1">
    <source>
        <dbReference type="ARBA" id="ARBA00001947"/>
    </source>
</evidence>
<dbReference type="Gene3D" id="2.60.40.3120">
    <property type="match status" value="1"/>
</dbReference>
<proteinExistence type="inferred from homology"/>
<evidence type="ECO:0000313" key="7">
    <source>
        <dbReference type="Proteomes" id="UP001231518"/>
    </source>
</evidence>
<gene>
    <name evidence="6" type="ORF">PYW07_001263</name>
</gene>